<proteinExistence type="predicted"/>
<dbReference type="GeneID" id="93118713"/>
<dbReference type="PROSITE" id="PS51371">
    <property type="entry name" value="CBS"/>
    <property type="match status" value="2"/>
</dbReference>
<dbReference type="EMBL" id="JFZZ01000065">
    <property type="protein sequence ID" value="KAK91114.1"/>
    <property type="molecule type" value="Genomic_DNA"/>
</dbReference>
<evidence type="ECO:0000256" key="2">
    <source>
        <dbReference type="SAM" id="MobiDB-lite"/>
    </source>
</evidence>
<dbReference type="Proteomes" id="UP000026682">
    <property type="component" value="Unassembled WGS sequence"/>
</dbReference>
<feature type="transmembrane region" description="Helical" evidence="3">
    <location>
        <begin position="102"/>
        <end position="120"/>
    </location>
</feature>
<feature type="transmembrane region" description="Helical" evidence="3">
    <location>
        <begin position="152"/>
        <end position="168"/>
    </location>
</feature>
<comment type="caution">
    <text evidence="5">The sequence shown here is derived from an EMBL/GenBank/DDBJ whole genome shotgun (WGS) entry which is preliminary data.</text>
</comment>
<dbReference type="Pfam" id="PF04982">
    <property type="entry name" value="TM_HPP"/>
    <property type="match status" value="1"/>
</dbReference>
<keyword evidence="3" id="KW-0472">Membrane</keyword>
<reference evidence="5 6" key="1">
    <citation type="submission" date="2014-03" db="EMBL/GenBank/DDBJ databases">
        <title>Genome sequence of Bordetella holmseii.</title>
        <authorList>
            <person name="Harvill E."/>
            <person name="Goodfield L.L."/>
            <person name="Ivanov Y."/>
            <person name="Meyer J.A."/>
            <person name="Newth C."/>
            <person name="Cassiday P."/>
            <person name="Tondella M.L."/>
            <person name="Liao P."/>
            <person name="Zimmerman J."/>
            <person name="Meert K."/>
            <person name="Wessel D."/>
            <person name="Berger J."/>
            <person name="Dean J.M."/>
            <person name="Holubkov R."/>
            <person name="Burr J."/>
            <person name="Liu T."/>
            <person name="Brinkac L.M."/>
            <person name="Sanka R."/>
            <person name="Kim M."/>
            <person name="Losada L."/>
        </authorList>
    </citation>
    <scope>NUCLEOTIDE SEQUENCE [LARGE SCALE GENOMIC DNA]</scope>
    <source>
        <strain evidence="5 6">CDC-H585-BH</strain>
    </source>
</reference>
<protein>
    <submittedName>
        <fullName evidence="5">HPP family protein</fullName>
    </submittedName>
</protein>
<dbReference type="PATRIC" id="fig|1331206.3.peg.1707"/>
<keyword evidence="3" id="KW-0812">Transmembrane</keyword>
<accession>A0A158M6J1</accession>
<dbReference type="Gene3D" id="3.10.580.10">
    <property type="entry name" value="CBS-domain"/>
    <property type="match status" value="1"/>
</dbReference>
<dbReference type="InterPro" id="IPR046342">
    <property type="entry name" value="CBS_dom_sf"/>
</dbReference>
<dbReference type="PANTHER" id="PTHR33741:SF5">
    <property type="entry name" value="TRANSMEMBRANE PROTEIN DDB_G0269096-RELATED"/>
    <property type="match status" value="1"/>
</dbReference>
<organism evidence="5 6">
    <name type="scientific">Bordetella holmesii CDC-H585-BH</name>
    <dbReference type="NCBI Taxonomy" id="1331206"/>
    <lineage>
        <taxon>Bacteria</taxon>
        <taxon>Pseudomonadati</taxon>
        <taxon>Pseudomonadota</taxon>
        <taxon>Betaproteobacteria</taxon>
        <taxon>Burkholderiales</taxon>
        <taxon>Alcaligenaceae</taxon>
        <taxon>Bordetella</taxon>
    </lineage>
</organism>
<gene>
    <name evidence="5" type="ORF">L497_2562</name>
</gene>
<dbReference type="STRING" id="35814.BBB42_15780"/>
<name>A0A158M6J1_9BORD</name>
<dbReference type="Pfam" id="PF00571">
    <property type="entry name" value="CBS"/>
    <property type="match status" value="2"/>
</dbReference>
<dbReference type="SMART" id="SM00116">
    <property type="entry name" value="CBS"/>
    <property type="match status" value="2"/>
</dbReference>
<dbReference type="SUPFAM" id="SSF54631">
    <property type="entry name" value="CBS-domain pair"/>
    <property type="match status" value="1"/>
</dbReference>
<dbReference type="AlphaFoldDB" id="A0A158M6J1"/>
<evidence type="ECO:0000256" key="3">
    <source>
        <dbReference type="SAM" id="Phobius"/>
    </source>
</evidence>
<keyword evidence="3" id="KW-1133">Transmembrane helix</keyword>
<feature type="domain" description="CBS" evidence="4">
    <location>
        <begin position="305"/>
        <end position="362"/>
    </location>
</feature>
<feature type="transmembrane region" description="Helical" evidence="3">
    <location>
        <begin position="76"/>
        <end position="96"/>
    </location>
</feature>
<evidence type="ECO:0000259" key="4">
    <source>
        <dbReference type="PROSITE" id="PS51371"/>
    </source>
</evidence>
<dbReference type="InterPro" id="IPR007065">
    <property type="entry name" value="HPP"/>
</dbReference>
<keyword evidence="1" id="KW-0129">CBS domain</keyword>
<sequence>MPVRFAHWLRAFAPAPVGASLREKCYGALGALLGLLCTAWIARLALGQASPWFIPPMGASAVLLFAVPASPLAQPWSILGGNVVSALIGVVCARYIPDVALAAAAAGGLAIAAMFALRCLHPPGGAVALTAVLGGPAVSQLGFGFAIWPVGINSLALLCVAVMFNGLLKRPYPKRTHDTPSPHATRNPLPSERLGFSADDLRQTLDSHEGLLDISPDDIQDIILAAEARAAARRHATVQCADIMSRDIVRLSPQDTLDHAQALMRHHRLHTLPVVDPATGAYLGMLHEHAAQAGQAAGRALVDCLSRDGAFATEDLPAVTLARPMADGLHGVPVLDHDGQLKGVVTQSDLIAALYQITLNQEEIRPSAT</sequence>
<dbReference type="InterPro" id="IPR058581">
    <property type="entry name" value="TM_HPP"/>
</dbReference>
<dbReference type="InterPro" id="IPR000644">
    <property type="entry name" value="CBS_dom"/>
</dbReference>
<evidence type="ECO:0000256" key="1">
    <source>
        <dbReference type="PROSITE-ProRule" id="PRU00703"/>
    </source>
</evidence>
<feature type="region of interest" description="Disordered" evidence="2">
    <location>
        <begin position="174"/>
        <end position="193"/>
    </location>
</feature>
<dbReference type="Gene3D" id="3.90.1280.20">
    <property type="match status" value="1"/>
</dbReference>
<feature type="transmembrane region" description="Helical" evidence="3">
    <location>
        <begin position="26"/>
        <end position="46"/>
    </location>
</feature>
<feature type="domain" description="CBS" evidence="4">
    <location>
        <begin position="244"/>
        <end position="301"/>
    </location>
</feature>
<evidence type="ECO:0000313" key="5">
    <source>
        <dbReference type="EMBL" id="KAK91114.1"/>
    </source>
</evidence>
<dbReference type="RefSeq" id="WP_005016257.1">
    <property type="nucleotide sequence ID" value="NZ_JFZZ01000065.1"/>
</dbReference>
<evidence type="ECO:0000313" key="6">
    <source>
        <dbReference type="Proteomes" id="UP000026682"/>
    </source>
</evidence>
<dbReference type="PANTHER" id="PTHR33741">
    <property type="entry name" value="TRANSMEMBRANE PROTEIN DDB_G0269096-RELATED"/>
    <property type="match status" value="1"/>
</dbReference>